<dbReference type="InterPro" id="IPR013818">
    <property type="entry name" value="Lipase"/>
</dbReference>
<dbReference type="SUPFAM" id="SSF53474">
    <property type="entry name" value="alpha/beta-Hydrolases"/>
    <property type="match status" value="1"/>
</dbReference>
<accession>A0ABD0Y362</accession>
<proteinExistence type="inferred from homology"/>
<sequence length="188" mass="20424">MPCYPTASYNTWHVGWCTGRVVARLLGFADPEAEGGGRIGIGTDAHVAAYASNQFQTQTGRRFNRITGLDPALPFFATPKLGPKLDPTDADFVDVLHTNPGVFGKIEPAGHVDFYVNGVTIQPFCSSHKNPPLCSHMLAAKLFSESINSDIGIWGSPCQSFFQLMFGWCSYSPSNPDNAVMGEHANQR</sequence>
<comment type="subcellular location">
    <subcellularLocation>
        <location evidence="1">Secreted</location>
    </subcellularLocation>
</comment>
<reference evidence="6 7" key="1">
    <citation type="submission" date="2024-07" db="EMBL/GenBank/DDBJ databases">
        <title>Chromosome-level genome assembly of the water stick insect Ranatra chinensis (Heteroptera: Nepidae).</title>
        <authorList>
            <person name="Liu X."/>
        </authorList>
    </citation>
    <scope>NUCLEOTIDE SEQUENCE [LARGE SCALE GENOMIC DNA]</scope>
    <source>
        <strain evidence="6">Cailab_2021Rc</strain>
        <tissue evidence="6">Muscle</tissue>
    </source>
</reference>
<evidence type="ECO:0000256" key="2">
    <source>
        <dbReference type="ARBA" id="ARBA00010701"/>
    </source>
</evidence>
<evidence type="ECO:0000256" key="3">
    <source>
        <dbReference type="ARBA" id="ARBA00022525"/>
    </source>
</evidence>
<organism evidence="6 7">
    <name type="scientific">Ranatra chinensis</name>
    <dbReference type="NCBI Taxonomy" id="642074"/>
    <lineage>
        <taxon>Eukaryota</taxon>
        <taxon>Metazoa</taxon>
        <taxon>Ecdysozoa</taxon>
        <taxon>Arthropoda</taxon>
        <taxon>Hexapoda</taxon>
        <taxon>Insecta</taxon>
        <taxon>Pterygota</taxon>
        <taxon>Neoptera</taxon>
        <taxon>Paraneoptera</taxon>
        <taxon>Hemiptera</taxon>
        <taxon>Heteroptera</taxon>
        <taxon>Panheteroptera</taxon>
        <taxon>Nepomorpha</taxon>
        <taxon>Nepidae</taxon>
        <taxon>Ranatrinae</taxon>
        <taxon>Ranatra</taxon>
    </lineage>
</organism>
<name>A0ABD0Y362_9HEMI</name>
<dbReference type="Gene3D" id="3.40.50.1820">
    <property type="entry name" value="alpha/beta hydrolase"/>
    <property type="match status" value="1"/>
</dbReference>
<feature type="domain" description="Lipase" evidence="5">
    <location>
        <begin position="4"/>
        <end position="186"/>
    </location>
</feature>
<dbReference type="Pfam" id="PF00151">
    <property type="entry name" value="Lipase"/>
    <property type="match status" value="1"/>
</dbReference>
<dbReference type="InterPro" id="IPR000734">
    <property type="entry name" value="TAG_lipase"/>
</dbReference>
<evidence type="ECO:0000256" key="4">
    <source>
        <dbReference type="RuleBase" id="RU004262"/>
    </source>
</evidence>
<comment type="caution">
    <text evidence="6">The sequence shown here is derived from an EMBL/GenBank/DDBJ whole genome shotgun (WGS) entry which is preliminary data.</text>
</comment>
<dbReference type="AlphaFoldDB" id="A0ABD0Y362"/>
<dbReference type="PANTHER" id="PTHR11610">
    <property type="entry name" value="LIPASE"/>
    <property type="match status" value="1"/>
</dbReference>
<evidence type="ECO:0000313" key="6">
    <source>
        <dbReference type="EMBL" id="KAL1117788.1"/>
    </source>
</evidence>
<dbReference type="PANTHER" id="PTHR11610:SF151">
    <property type="entry name" value="PHOSPHOLIPASE A1 MEMBER A-LIKE PROTEIN"/>
    <property type="match status" value="1"/>
</dbReference>
<protein>
    <recommendedName>
        <fullName evidence="5">Lipase domain-containing protein</fullName>
    </recommendedName>
</protein>
<gene>
    <name evidence="6" type="ORF">AAG570_004103</name>
</gene>
<dbReference type="Proteomes" id="UP001558652">
    <property type="component" value="Unassembled WGS sequence"/>
</dbReference>
<comment type="similarity">
    <text evidence="2 4">Belongs to the AB hydrolase superfamily. Lipase family.</text>
</comment>
<dbReference type="GO" id="GO:0005576">
    <property type="term" value="C:extracellular region"/>
    <property type="evidence" value="ECO:0007669"/>
    <property type="project" value="UniProtKB-SubCell"/>
</dbReference>
<keyword evidence="7" id="KW-1185">Reference proteome</keyword>
<dbReference type="InterPro" id="IPR029058">
    <property type="entry name" value="AB_hydrolase_fold"/>
</dbReference>
<evidence type="ECO:0000313" key="7">
    <source>
        <dbReference type="Proteomes" id="UP001558652"/>
    </source>
</evidence>
<evidence type="ECO:0000256" key="1">
    <source>
        <dbReference type="ARBA" id="ARBA00004613"/>
    </source>
</evidence>
<keyword evidence="3" id="KW-0964">Secreted</keyword>
<evidence type="ECO:0000259" key="5">
    <source>
        <dbReference type="Pfam" id="PF00151"/>
    </source>
</evidence>
<dbReference type="EMBL" id="JBFDAA010000015">
    <property type="protein sequence ID" value="KAL1117788.1"/>
    <property type="molecule type" value="Genomic_DNA"/>
</dbReference>